<reference evidence="5" key="1">
    <citation type="submission" date="2025-08" db="UniProtKB">
        <authorList>
            <consortium name="Ensembl"/>
        </authorList>
    </citation>
    <scope>IDENTIFICATION</scope>
</reference>
<dbReference type="GO" id="GO:1902043">
    <property type="term" value="P:positive regulation of extrinsic apoptotic signaling pathway via death domain receptors"/>
    <property type="evidence" value="ECO:0007669"/>
    <property type="project" value="Ensembl"/>
</dbReference>
<dbReference type="GO" id="GO:0003682">
    <property type="term" value="F:chromatin binding"/>
    <property type="evidence" value="ECO:0007669"/>
    <property type="project" value="Ensembl"/>
</dbReference>
<dbReference type="GO" id="GO:0008625">
    <property type="term" value="P:extrinsic apoptotic signaling pathway via death domain receptors"/>
    <property type="evidence" value="ECO:0007669"/>
    <property type="project" value="Ensembl"/>
</dbReference>
<dbReference type="GO" id="GO:0030514">
    <property type="term" value="P:negative regulation of BMP signaling pathway"/>
    <property type="evidence" value="ECO:0007669"/>
    <property type="project" value="TreeGrafter"/>
</dbReference>
<evidence type="ECO:0000256" key="3">
    <source>
        <dbReference type="SAM" id="MobiDB-lite"/>
    </source>
</evidence>
<dbReference type="GO" id="GO:0000978">
    <property type="term" value="F:RNA polymerase II cis-regulatory region sequence-specific DNA binding"/>
    <property type="evidence" value="ECO:0007669"/>
    <property type="project" value="Ensembl"/>
</dbReference>
<sequence>MANLQTNFSLVQGTNKKLNGMGDDGGPPVKKMMTDIHANGKMMINKMPEVKKEHLDDYEVPMETDGEHVKRTCASVPEPLHLNPSLKHTLAQFHLSSQSSLGGPAAFSARYSQESMSPTVFLPLPSPQVLPGPLLIPSDSSTELTQTVLEGESISCFQVGGEKRLCLPQVLNSVLREFSLQQINTVCDELYIYCSRCTSDQLHILKVLGILPFNAPSCGLITLTDAQRLCNALLRPRTFPQNGSVLPAKNSLAQLKETGSAFEVEHECLGKCQGLFAPQFYVQPDAPCIQCLECCGMFAPQTFVMHSHRSPDKRTCHWGFESAKWHCYLHVNQKYLGTPEEKKLKIILEEMKEKFSVRNGKRTQSKIDTPSGMELQSWYPVIKQEGEHVAQTHSFLHPSYYLYMCDKVVAPNVSLTSTVSQSKEVTKSEASKSIPRQSEKPHSSGKHQKMASYPDVLLEEQEKMDLKTNRELCSRLDPSISNNSTSKKKPESATCNFIRDTSKAGIDRDTAASSPLLVKDIICEDDKGKIMEEVMRTYVKQQEKLNSILQKKQQLQMEVEMLSSSKAMKELTEEQQNLQKELESLQNEHAHRMEEFYIEQKDLEKKLEQVMKQKCTCDSNLEKDKEAEYAAQLAELRQRLDHAEADRQELQDELRQEREARQKLEMMIKELKLQILKSSKTAKE</sequence>
<dbReference type="Ensembl" id="ENSNVIT00000019507.1">
    <property type="protein sequence ID" value="ENSNVIP00000016721.1"/>
    <property type="gene ID" value="ENSNVIG00000013102.1"/>
</dbReference>
<dbReference type="FunFam" id="3.10.260.20:FF:000002">
    <property type="entry name" value="SKI-like oncogene a"/>
    <property type="match status" value="1"/>
</dbReference>
<dbReference type="Gene3D" id="3.10.260.20">
    <property type="entry name" value="Ski"/>
    <property type="match status" value="1"/>
</dbReference>
<evidence type="ECO:0000313" key="5">
    <source>
        <dbReference type="Ensembl" id="ENSNVIP00000016721.1"/>
    </source>
</evidence>
<dbReference type="GO" id="GO:0002260">
    <property type="term" value="P:lymphocyte homeostasis"/>
    <property type="evidence" value="ECO:0007669"/>
    <property type="project" value="Ensembl"/>
</dbReference>
<dbReference type="GO" id="GO:0005634">
    <property type="term" value="C:nucleus"/>
    <property type="evidence" value="ECO:0007669"/>
    <property type="project" value="Ensembl"/>
</dbReference>
<organism evidence="5 6">
    <name type="scientific">Neovison vison</name>
    <name type="common">American mink</name>
    <name type="synonym">Mustela vison</name>
    <dbReference type="NCBI Taxonomy" id="452646"/>
    <lineage>
        <taxon>Eukaryota</taxon>
        <taxon>Metazoa</taxon>
        <taxon>Chordata</taxon>
        <taxon>Craniata</taxon>
        <taxon>Vertebrata</taxon>
        <taxon>Euteleostomi</taxon>
        <taxon>Mammalia</taxon>
        <taxon>Eutheria</taxon>
        <taxon>Laurasiatheria</taxon>
        <taxon>Carnivora</taxon>
        <taxon>Caniformia</taxon>
        <taxon>Musteloidea</taxon>
        <taxon>Mustelidae</taxon>
        <taxon>Mustelinae</taxon>
        <taxon>Neogale</taxon>
    </lineage>
</organism>
<dbReference type="AlphaFoldDB" id="A0A8C7B8B5"/>
<evidence type="ECO:0000313" key="6">
    <source>
        <dbReference type="Proteomes" id="UP000694425"/>
    </source>
</evidence>
<comment type="similarity">
    <text evidence="1">Belongs to the SKI family.</text>
</comment>
<name>A0A8C7B8B5_NEOVI</name>
<dbReference type="InterPro" id="IPR037000">
    <property type="entry name" value="Ski_DNA-bd_sf"/>
</dbReference>
<dbReference type="GO" id="GO:0001825">
    <property type="term" value="P:blastocyst formation"/>
    <property type="evidence" value="ECO:0007669"/>
    <property type="project" value="Ensembl"/>
</dbReference>
<dbReference type="GO" id="GO:0001227">
    <property type="term" value="F:DNA-binding transcription repressor activity, RNA polymerase II-specific"/>
    <property type="evidence" value="ECO:0007669"/>
    <property type="project" value="Ensembl"/>
</dbReference>
<dbReference type="SMART" id="SM01046">
    <property type="entry name" value="c-SKI_SMAD_bind"/>
    <property type="match status" value="1"/>
</dbReference>
<protein>
    <submittedName>
        <fullName evidence="5">SKI like proto-onco</fullName>
    </submittedName>
</protein>
<feature type="domain" description="c-SKI SMAD4-binding" evidence="4">
    <location>
        <begin position="261"/>
        <end position="356"/>
    </location>
</feature>
<keyword evidence="6" id="KW-1185">Reference proteome</keyword>
<dbReference type="PANTHER" id="PTHR10005:SF3">
    <property type="entry name" value="SKI-LIKE PROTEIN"/>
    <property type="match status" value="1"/>
</dbReference>
<evidence type="ECO:0000256" key="1">
    <source>
        <dbReference type="ARBA" id="ARBA00009513"/>
    </source>
</evidence>
<dbReference type="GO" id="GO:0045596">
    <property type="term" value="P:negative regulation of cell differentiation"/>
    <property type="evidence" value="ECO:0007669"/>
    <property type="project" value="Ensembl"/>
</dbReference>
<dbReference type="GO" id="GO:0008630">
    <property type="term" value="P:intrinsic apoptotic signaling pathway in response to DNA damage"/>
    <property type="evidence" value="ECO:0007669"/>
    <property type="project" value="Ensembl"/>
</dbReference>
<dbReference type="GO" id="GO:0051726">
    <property type="term" value="P:regulation of cell cycle"/>
    <property type="evidence" value="ECO:0007669"/>
    <property type="project" value="Ensembl"/>
</dbReference>
<dbReference type="SUPFAM" id="SSF63763">
    <property type="entry name" value="SAND domain-like"/>
    <property type="match status" value="1"/>
</dbReference>
<dbReference type="GeneTree" id="ENSGT00940000158435"/>
<accession>A0A8C7B8B5</accession>
<dbReference type="InterPro" id="IPR009061">
    <property type="entry name" value="DNA-bd_dom_put_sf"/>
</dbReference>
<reference evidence="5" key="2">
    <citation type="submission" date="2025-09" db="UniProtKB">
        <authorList>
            <consortium name="Ensembl"/>
        </authorList>
    </citation>
    <scope>IDENTIFICATION</scope>
</reference>
<proteinExistence type="inferred from homology"/>
<dbReference type="GO" id="GO:0007179">
    <property type="term" value="P:transforming growth factor beta receptor signaling pathway"/>
    <property type="evidence" value="ECO:0007669"/>
    <property type="project" value="Ensembl"/>
</dbReference>
<dbReference type="Gene3D" id="3.10.390.10">
    <property type="entry name" value="SAND domain-like"/>
    <property type="match status" value="1"/>
</dbReference>
<evidence type="ECO:0000256" key="2">
    <source>
        <dbReference type="SAM" id="Coils"/>
    </source>
</evidence>
<dbReference type="GO" id="GO:0046332">
    <property type="term" value="F:SMAD binding"/>
    <property type="evidence" value="ECO:0007669"/>
    <property type="project" value="InterPro"/>
</dbReference>
<dbReference type="CDD" id="cd21084">
    <property type="entry name" value="DHD_Sno"/>
    <property type="match status" value="1"/>
</dbReference>
<dbReference type="GO" id="GO:0030512">
    <property type="term" value="P:negative regulation of transforming growth factor beta receptor signaling pathway"/>
    <property type="evidence" value="ECO:0007669"/>
    <property type="project" value="Ensembl"/>
</dbReference>
<dbReference type="InterPro" id="IPR010919">
    <property type="entry name" value="SAND-like_dom_sf"/>
</dbReference>
<dbReference type="GO" id="GO:0005737">
    <property type="term" value="C:cytoplasm"/>
    <property type="evidence" value="ECO:0007669"/>
    <property type="project" value="TreeGrafter"/>
</dbReference>
<dbReference type="Proteomes" id="UP000694425">
    <property type="component" value="Unplaced"/>
</dbReference>
<dbReference type="GO" id="GO:1902231">
    <property type="term" value="P:positive regulation of intrinsic apoptotic signaling pathway in response to DNA damage"/>
    <property type="evidence" value="ECO:0007669"/>
    <property type="project" value="Ensembl"/>
</dbReference>
<dbReference type="GO" id="GO:0070306">
    <property type="term" value="P:lens fiber cell differentiation"/>
    <property type="evidence" value="ECO:0007669"/>
    <property type="project" value="Ensembl"/>
</dbReference>
<dbReference type="GO" id="GO:0005667">
    <property type="term" value="C:transcription regulator complex"/>
    <property type="evidence" value="ECO:0007669"/>
    <property type="project" value="TreeGrafter"/>
</dbReference>
<feature type="coiled-coil region" evidence="2">
    <location>
        <begin position="538"/>
        <end position="674"/>
    </location>
</feature>
<dbReference type="PANTHER" id="PTHR10005">
    <property type="entry name" value="SKI ONCOGENE-RELATED"/>
    <property type="match status" value="1"/>
</dbReference>
<dbReference type="InterPro" id="IPR003380">
    <property type="entry name" value="SKI/SNO/DAC"/>
</dbReference>
<dbReference type="InterPro" id="IPR014890">
    <property type="entry name" value="c-SKI_SMAD4-bd_dom"/>
</dbReference>
<dbReference type="Pfam" id="PF02437">
    <property type="entry name" value="Ski_Sno_DHD"/>
    <property type="match status" value="1"/>
</dbReference>
<dbReference type="InterPro" id="IPR023216">
    <property type="entry name" value="Tscrpt_reg_SKI_SnoN"/>
</dbReference>
<dbReference type="Pfam" id="PF08782">
    <property type="entry name" value="c-SKI_SMAD_bind"/>
    <property type="match status" value="1"/>
</dbReference>
<dbReference type="FunFam" id="3.10.390.10:FF:000002">
    <property type="entry name" value="Putative ski oncogene"/>
    <property type="match status" value="1"/>
</dbReference>
<evidence type="ECO:0000259" key="4">
    <source>
        <dbReference type="SMART" id="SM01046"/>
    </source>
</evidence>
<feature type="region of interest" description="Disordered" evidence="3">
    <location>
        <begin position="417"/>
        <end position="450"/>
    </location>
</feature>
<keyword evidence="2" id="KW-0175">Coiled coil</keyword>
<dbReference type="SUPFAM" id="SSF46955">
    <property type="entry name" value="Putative DNA-binding domain"/>
    <property type="match status" value="1"/>
</dbReference>